<feature type="compositionally biased region" description="Basic and acidic residues" evidence="5">
    <location>
        <begin position="163"/>
        <end position="172"/>
    </location>
</feature>
<feature type="compositionally biased region" description="Basic and acidic residues" evidence="5">
    <location>
        <begin position="1215"/>
        <end position="1236"/>
    </location>
</feature>
<gene>
    <name evidence="7" type="ORF">FH972_020847</name>
</gene>
<accession>A0A5N6RXL2</accession>
<comment type="similarity">
    <text evidence="2">Belongs to the FIP1 family.</text>
</comment>
<feature type="region of interest" description="Disordered" evidence="5">
    <location>
        <begin position="804"/>
        <end position="1386"/>
    </location>
</feature>
<feature type="compositionally biased region" description="Basic and acidic residues" evidence="5">
    <location>
        <begin position="752"/>
        <end position="771"/>
    </location>
</feature>
<feature type="compositionally biased region" description="Basic and acidic residues" evidence="5">
    <location>
        <begin position="1191"/>
        <end position="1207"/>
    </location>
</feature>
<comment type="subcellular location">
    <subcellularLocation>
        <location evidence="1">Nucleus</location>
    </subcellularLocation>
</comment>
<feature type="compositionally biased region" description="Acidic residues" evidence="5">
    <location>
        <begin position="263"/>
        <end position="275"/>
    </location>
</feature>
<feature type="region of interest" description="Disordered" evidence="5">
    <location>
        <begin position="23"/>
        <end position="49"/>
    </location>
</feature>
<evidence type="ECO:0000259" key="6">
    <source>
        <dbReference type="Pfam" id="PF05182"/>
    </source>
</evidence>
<evidence type="ECO:0000313" key="7">
    <source>
        <dbReference type="EMBL" id="KAE8126101.1"/>
    </source>
</evidence>
<keyword evidence="3" id="KW-0507">mRNA processing</keyword>
<dbReference type="PANTHER" id="PTHR36884:SF1">
    <property type="entry name" value="FIP1[V]-LIKE PROTEIN"/>
    <property type="match status" value="1"/>
</dbReference>
<feature type="compositionally biased region" description="Polar residues" evidence="5">
    <location>
        <begin position="707"/>
        <end position="720"/>
    </location>
</feature>
<dbReference type="Pfam" id="PF05182">
    <property type="entry name" value="Fip1"/>
    <property type="match status" value="1"/>
</dbReference>
<dbReference type="PANTHER" id="PTHR36884">
    <property type="entry name" value="FIP1[III]-LIKE PROTEIN"/>
    <property type="match status" value="1"/>
</dbReference>
<feature type="compositionally biased region" description="Basic and acidic residues" evidence="5">
    <location>
        <begin position="604"/>
        <end position="619"/>
    </location>
</feature>
<dbReference type="OrthoDB" id="1917198at2759"/>
<dbReference type="GO" id="GO:0003723">
    <property type="term" value="F:RNA binding"/>
    <property type="evidence" value="ECO:0007669"/>
    <property type="project" value="TreeGrafter"/>
</dbReference>
<keyword evidence="4" id="KW-0539">Nucleus</keyword>
<feature type="compositionally biased region" description="Basic and acidic residues" evidence="5">
    <location>
        <begin position="920"/>
        <end position="983"/>
    </location>
</feature>
<feature type="compositionally biased region" description="Polar residues" evidence="5">
    <location>
        <begin position="686"/>
        <end position="698"/>
    </location>
</feature>
<feature type="compositionally biased region" description="Basic and acidic residues" evidence="5">
    <location>
        <begin position="990"/>
        <end position="1183"/>
    </location>
</feature>
<evidence type="ECO:0000256" key="4">
    <source>
        <dbReference type="ARBA" id="ARBA00023242"/>
    </source>
</evidence>
<keyword evidence="8" id="KW-1185">Reference proteome</keyword>
<dbReference type="EMBL" id="CM017328">
    <property type="protein sequence ID" value="KAE8126101.1"/>
    <property type="molecule type" value="Genomic_DNA"/>
</dbReference>
<evidence type="ECO:0000256" key="1">
    <source>
        <dbReference type="ARBA" id="ARBA00004123"/>
    </source>
</evidence>
<feature type="compositionally biased region" description="Basic and acidic residues" evidence="5">
    <location>
        <begin position="865"/>
        <end position="907"/>
    </location>
</feature>
<dbReference type="InterPro" id="IPR007854">
    <property type="entry name" value="Fip1_dom"/>
</dbReference>
<dbReference type="GO" id="GO:0016607">
    <property type="term" value="C:nuclear speck"/>
    <property type="evidence" value="ECO:0007669"/>
    <property type="project" value="TreeGrafter"/>
</dbReference>
<feature type="compositionally biased region" description="Low complexity" evidence="5">
    <location>
        <begin position="133"/>
        <end position="144"/>
    </location>
</feature>
<evidence type="ECO:0000256" key="5">
    <source>
        <dbReference type="SAM" id="MobiDB-lite"/>
    </source>
</evidence>
<feature type="region of interest" description="Disordered" evidence="5">
    <location>
        <begin position="94"/>
        <end position="114"/>
    </location>
</feature>
<feature type="compositionally biased region" description="Basic and acidic residues" evidence="5">
    <location>
        <begin position="721"/>
        <end position="744"/>
    </location>
</feature>
<feature type="compositionally biased region" description="Basic and acidic residues" evidence="5">
    <location>
        <begin position="1359"/>
        <end position="1386"/>
    </location>
</feature>
<name>A0A5N6RXL2_9ROSI</name>
<evidence type="ECO:0000256" key="2">
    <source>
        <dbReference type="ARBA" id="ARBA00007459"/>
    </source>
</evidence>
<dbReference type="Proteomes" id="UP000327013">
    <property type="component" value="Chromosome 8"/>
</dbReference>
<reference evidence="7 8" key="1">
    <citation type="submission" date="2019-06" db="EMBL/GenBank/DDBJ databases">
        <title>A chromosomal-level reference genome of Carpinus fangiana (Coryloideae, Betulaceae).</title>
        <authorList>
            <person name="Yang X."/>
            <person name="Wang Z."/>
            <person name="Zhang L."/>
            <person name="Hao G."/>
            <person name="Liu J."/>
            <person name="Yang Y."/>
        </authorList>
    </citation>
    <scope>NUCLEOTIDE SEQUENCE [LARGE SCALE GENOMIC DNA]</scope>
    <source>
        <strain evidence="7">Cfa_2016G</strain>
        <tissue evidence="7">Leaf</tissue>
    </source>
</reference>
<feature type="region of interest" description="Disordered" evidence="5">
    <location>
        <begin position="246"/>
        <end position="275"/>
    </location>
</feature>
<dbReference type="InterPro" id="IPR044976">
    <property type="entry name" value="FIPS5/FIPS3-like"/>
</dbReference>
<feature type="domain" description="Pre-mRNA polyadenylation factor Fip1" evidence="6">
    <location>
        <begin position="438"/>
        <end position="480"/>
    </location>
</feature>
<dbReference type="GO" id="GO:0006397">
    <property type="term" value="P:mRNA processing"/>
    <property type="evidence" value="ECO:0007669"/>
    <property type="project" value="UniProtKB-KW"/>
</dbReference>
<proteinExistence type="inferred from homology"/>
<feature type="compositionally biased region" description="Basic and acidic residues" evidence="5">
    <location>
        <begin position="823"/>
        <end position="834"/>
    </location>
</feature>
<feature type="region of interest" description="Disordered" evidence="5">
    <location>
        <begin position="590"/>
        <end position="780"/>
    </location>
</feature>
<evidence type="ECO:0000313" key="8">
    <source>
        <dbReference type="Proteomes" id="UP000327013"/>
    </source>
</evidence>
<sequence length="1444" mass="162583">MEAKLCKTETQRDIKSHITLSTHLSSHTHTHTHTPHEPQSPSPNLPESLSSLVSLSLSNKRTHSLYLSPSRSLMEDDDEFGDLYTDVLRPFTSTLSSSDAPQPHGVSLAPPSLTRPIDLNLKSDDDEILFGAPRANSAAASPPSDQTLAPRPTELDSAPNSIPRDERVEDFAGRSGVLDGGRVELPKRAPPEDVKFDIEEVNTGIYDAGSEPIIPGLSGAPAANIEASTADNDWDSDSEDDLQIVLNDSNHGPMTMERGAIGGEEDDDDDDEDGDPLVIVADGELNQELEAQDWGEDATGQAVGVDGERKETGEAGKVGGGGGGAVGVVAPKIGYSNHAYHPFHSQFKYVRPGAAPMPGAPTSIPGGAPGQVRPLVNMVPIAGRGRGDWRPTGIKNAPPMQKGFHSGFGAPGWGNNMAGRSFGGGLEFTLPSHKTIFDVDIDSFEEKPWKYHGVDISDFFNFGLNEESWKDYCKQLEQLRMESTMQSKIRVYESGRTEQEYDPDLPPELAAATGVHDVPAENSNLGKVDVGQSDVAKGPARVRPPIVRTAIPTGRPIQVEGGNGERLPSIDTRPPRIRDSDAIIEIVLQDSLEDDSSTGNGALERPDNDPQREEFREGDVVEEDSVQVDSEYFDGFPQAYNGRKRDLVEKRRKPLMTSVDNNLPDGDGVSSLPSPEAPAQYPGLRGQTSVHPSGNVGTTYDERRAQGRTSDQSPHVTPNRSTHDRKFQDDQKEESVESLDDKHSPLLSSPDTVKDARELSVDPKDAEHDELVLADGSPLMEKEEMSLNTIGANDTLKDGVVKKQKLSSRVEQPVLQEFDEGEDSKAARSSENSKARSGSSRDYQKWRDGAEEEVIQEGNSTIMETVKRHLDENEQGLRRKNRDGRQDMERNRTAMKGTEDYPYRDWDPSSGHQLLMKTDGFNRRKERDNPDGPWQRRDDDPYNRRSRTEDMRKRERGDEIGSRHRGKVRDGEKDEYLHSKKQLDNGSYRVHYDKEVVSRHRDRDDGLKSRYENVDDYHSKRRKDEEYPRRDHADKEEILHGHRESSSRRKRERDEVLDPRKRDDQLRVRDNLDDHHSVRHKDESWPQRERGERQREREEWHRPKQSHEEYLPKREREEGRVAVRGGRGPDDRALVSHARAKEDYKGFDKEYQFKDMVRHTEQSKRKDRIEDESSHHRGRDDVYPRGNQFSNDERRSRQERSSSRNDRAVNPSDNQRVHDKKNRETTRKIKDSEGGDHNALGPSKRNQEDHSGQINEMGLKGSGDQGNGEHEISVHRRASRKHREDASSEDELQDSKRGRSKLERWTSHTERDYSINNRSSSSLKFKEIDRNNNGASSEASKPPDESAKTVEAVDNQHPLAEEKDASDLESKDVDTKPLEDKHLDTVEKLKKRSERFKLPMPSEKEALTIKKIESEVLPSAKSETPADLEIKPERPPRKRRWVSN</sequence>
<protein>
    <recommendedName>
        <fullName evidence="6">Pre-mRNA polyadenylation factor Fip1 domain-containing protein</fullName>
    </recommendedName>
</protein>
<feature type="region of interest" description="Disordered" evidence="5">
    <location>
        <begin position="553"/>
        <end position="578"/>
    </location>
</feature>
<feature type="region of interest" description="Disordered" evidence="5">
    <location>
        <begin position="1415"/>
        <end position="1444"/>
    </location>
</feature>
<feature type="compositionally biased region" description="Polar residues" evidence="5">
    <location>
        <begin position="1314"/>
        <end position="1323"/>
    </location>
</feature>
<evidence type="ECO:0000256" key="3">
    <source>
        <dbReference type="ARBA" id="ARBA00022664"/>
    </source>
</evidence>
<feature type="region of interest" description="Disordered" evidence="5">
    <location>
        <begin position="520"/>
        <end position="539"/>
    </location>
</feature>
<feature type="compositionally biased region" description="Basic and acidic residues" evidence="5">
    <location>
        <begin position="1293"/>
        <end position="1313"/>
    </location>
</feature>
<feature type="region of interest" description="Disordered" evidence="5">
    <location>
        <begin position="133"/>
        <end position="188"/>
    </location>
</feature>
<organism evidence="7 8">
    <name type="scientific">Carpinus fangiana</name>
    <dbReference type="NCBI Taxonomy" id="176857"/>
    <lineage>
        <taxon>Eukaryota</taxon>
        <taxon>Viridiplantae</taxon>
        <taxon>Streptophyta</taxon>
        <taxon>Embryophyta</taxon>
        <taxon>Tracheophyta</taxon>
        <taxon>Spermatophyta</taxon>
        <taxon>Magnoliopsida</taxon>
        <taxon>eudicotyledons</taxon>
        <taxon>Gunneridae</taxon>
        <taxon>Pentapetalae</taxon>
        <taxon>rosids</taxon>
        <taxon>fabids</taxon>
        <taxon>Fagales</taxon>
        <taxon>Betulaceae</taxon>
        <taxon>Carpinus</taxon>
    </lineage>
</organism>